<name>A0A1N6WDQ6_9GAMM</name>
<evidence type="ECO:0000256" key="1">
    <source>
        <dbReference type="SAM" id="SignalP"/>
    </source>
</evidence>
<evidence type="ECO:0000313" key="3">
    <source>
        <dbReference type="Proteomes" id="UP000186895"/>
    </source>
</evidence>
<keyword evidence="1" id="KW-0732">Signal</keyword>
<gene>
    <name evidence="2" type="ORF">SAMN05421647_11094</name>
</gene>
<dbReference type="EMBL" id="FTMN01000010">
    <property type="protein sequence ID" value="SIQ88106.1"/>
    <property type="molecule type" value="Genomic_DNA"/>
</dbReference>
<keyword evidence="3" id="KW-1185">Reference proteome</keyword>
<feature type="chain" id="PRO_5012455843" evidence="1">
    <location>
        <begin position="22"/>
        <end position="324"/>
    </location>
</feature>
<dbReference type="Proteomes" id="UP000186895">
    <property type="component" value="Unassembled WGS sequence"/>
</dbReference>
<feature type="signal peptide" evidence="1">
    <location>
        <begin position="1"/>
        <end position="21"/>
    </location>
</feature>
<sequence length="324" mass="37808">MTITARRIAVLACLLPTPLLAEEPSDLPAWAAEPLDRAETVMSGWVDSSARRLDSLFGTSESLDIDNESYLRISQESLWQESEGFDTDLNLRFRLDLPTSKDRLRILIESDPEESLGTLDEQGTDARLSQRVENDNSILGLAKLDPADKRERWSYRYGAGIKLRLPIDPYVRVSGERQWQFADSPWQLNSNNRASWFNSDGYSARSSWSLTRPLDERRTLRSYTKFQWQEEEDTLEFSQRFDISRKLDDRSSLRNGLIMVGESLSDPHFNNYYLQSWYRRDIHRGILFMDLIPELHFPRDSDFDPRWAVTLRFELYLSKSIDSF</sequence>
<organism evidence="2 3">
    <name type="scientific">Marinobacterium stanieri</name>
    <dbReference type="NCBI Taxonomy" id="49186"/>
    <lineage>
        <taxon>Bacteria</taxon>
        <taxon>Pseudomonadati</taxon>
        <taxon>Pseudomonadota</taxon>
        <taxon>Gammaproteobacteria</taxon>
        <taxon>Oceanospirillales</taxon>
        <taxon>Oceanospirillaceae</taxon>
        <taxon>Marinobacterium</taxon>
    </lineage>
</organism>
<evidence type="ECO:0000313" key="2">
    <source>
        <dbReference type="EMBL" id="SIQ88106.1"/>
    </source>
</evidence>
<dbReference type="STRING" id="49186.SAMN05421647_11094"/>
<accession>A0A1N6WDQ6</accession>
<dbReference type="RefSeq" id="WP_076465314.1">
    <property type="nucleotide sequence ID" value="NZ_FTMN01000010.1"/>
</dbReference>
<protein>
    <submittedName>
        <fullName evidence="2">Uncharacterized protein</fullName>
    </submittedName>
</protein>
<dbReference type="AlphaFoldDB" id="A0A1N6WDQ6"/>
<reference evidence="2 3" key="1">
    <citation type="submission" date="2017-01" db="EMBL/GenBank/DDBJ databases">
        <authorList>
            <person name="Mah S.A."/>
            <person name="Swanson W.J."/>
            <person name="Moy G.W."/>
            <person name="Vacquier V.D."/>
        </authorList>
    </citation>
    <scope>NUCLEOTIDE SEQUENCE [LARGE SCALE GENOMIC DNA]</scope>
    <source>
        <strain evidence="2 3">DSM 7027</strain>
    </source>
</reference>
<proteinExistence type="predicted"/>
<dbReference type="eggNOG" id="ENOG502Z7QS">
    <property type="taxonomic scope" value="Bacteria"/>
</dbReference>